<sequence length="452" mass="53468">MIQITKNIETEIIQEIITGYTSCKTFFLTHTNKDYEIHTRARKEFLITLCQSFYNKFKDHSEYFRVEDVQNYFQSNYYIPLNFGKNNFDFPHTFSVFMDQTQDINITPVSVSGLPTLDDYIKREQKNKTLVEFILEFLRRLDRVVIGLRKREIKVLETLTDKDFLFDDSKGNKRTAIPTNEEILQKLKFPKKGAKNIERAEILLRKTGIIAFQGLFNLNHIGYCYIFQDNPDNVINKDIFNKKNIKTPLIECIPLPDLKNHFEPPYTQMITNWYWNVNLHHYRAGEENPWKDFSIPNFLKTSSFPKKCVHWPLTYVNVYLTGDSDKKFWEFISTTKSNTLIIDNILDRNVHKSTILNNEFLSSNHMYLYPVINNIGLDFKVSIRFSTKKKNLFMNIVKSLLHFPIAHVFSNEEFGEGFSYIHVPRHTVSYLFEAFEDLKRELAFKSNIQVLI</sequence>
<protein>
    <submittedName>
        <fullName evidence="1">Uncharacterized protein</fullName>
    </submittedName>
</protein>
<dbReference type="EMBL" id="LAZR01029176">
    <property type="protein sequence ID" value="KKL60358.1"/>
    <property type="molecule type" value="Genomic_DNA"/>
</dbReference>
<accession>A0A0F9DF57</accession>
<proteinExistence type="predicted"/>
<name>A0A0F9DF57_9ZZZZ</name>
<gene>
    <name evidence="1" type="ORF">LCGC14_2206130</name>
</gene>
<comment type="caution">
    <text evidence="1">The sequence shown here is derived from an EMBL/GenBank/DDBJ whole genome shotgun (WGS) entry which is preliminary data.</text>
</comment>
<reference evidence="1" key="1">
    <citation type="journal article" date="2015" name="Nature">
        <title>Complex archaea that bridge the gap between prokaryotes and eukaryotes.</title>
        <authorList>
            <person name="Spang A."/>
            <person name="Saw J.H."/>
            <person name="Jorgensen S.L."/>
            <person name="Zaremba-Niedzwiedzka K."/>
            <person name="Martijn J."/>
            <person name="Lind A.E."/>
            <person name="van Eijk R."/>
            <person name="Schleper C."/>
            <person name="Guy L."/>
            <person name="Ettema T.J."/>
        </authorList>
    </citation>
    <scope>NUCLEOTIDE SEQUENCE</scope>
</reference>
<organism evidence="1">
    <name type="scientific">marine sediment metagenome</name>
    <dbReference type="NCBI Taxonomy" id="412755"/>
    <lineage>
        <taxon>unclassified sequences</taxon>
        <taxon>metagenomes</taxon>
        <taxon>ecological metagenomes</taxon>
    </lineage>
</organism>
<dbReference type="AlphaFoldDB" id="A0A0F9DF57"/>
<evidence type="ECO:0000313" key="1">
    <source>
        <dbReference type="EMBL" id="KKL60358.1"/>
    </source>
</evidence>